<keyword evidence="2" id="KW-0223">Dioxygenase</keyword>
<name>A0A1X7RRU7_ZYMT9</name>
<keyword evidence="3" id="KW-0560">Oxidoreductase</keyword>
<dbReference type="PANTHER" id="PTHR11903">
    <property type="entry name" value="PROSTAGLANDIN G/H SYNTHASE"/>
    <property type="match status" value="1"/>
</dbReference>
<dbReference type="Gene3D" id="1.10.630.10">
    <property type="entry name" value="Cytochrome P450"/>
    <property type="match status" value="1"/>
</dbReference>
<evidence type="ECO:0000256" key="5">
    <source>
        <dbReference type="PIRSR" id="PIRSR619791-2"/>
    </source>
</evidence>
<dbReference type="InterPro" id="IPR010255">
    <property type="entry name" value="Haem_peroxidase_sf"/>
</dbReference>
<feature type="chain" id="PRO_5012101038" description="Linoleate 8R-lipoxygenase" evidence="7">
    <location>
        <begin position="24"/>
        <end position="1218"/>
    </location>
</feature>
<dbReference type="GO" id="GO:0006631">
    <property type="term" value="P:fatty acid metabolic process"/>
    <property type="evidence" value="ECO:0007669"/>
    <property type="project" value="UniProtKB-ARBA"/>
</dbReference>
<evidence type="ECO:0000313" key="8">
    <source>
        <dbReference type="EMBL" id="SMQ49950.1"/>
    </source>
</evidence>
<dbReference type="SUPFAM" id="SSF48113">
    <property type="entry name" value="Heme-dependent peroxidases"/>
    <property type="match status" value="1"/>
</dbReference>
<keyword evidence="7" id="KW-0732">Signal</keyword>
<evidence type="ECO:0000256" key="6">
    <source>
        <dbReference type="SAM" id="MobiDB-lite"/>
    </source>
</evidence>
<dbReference type="InterPro" id="IPR036396">
    <property type="entry name" value="Cyt_P450_sf"/>
</dbReference>
<sequence>MGSFPMTHPLFAGAAGLGAIAAAASLWSQKPPSPEVSTTEKYRPGDDYTDNAHLAVDVVKELRKAGVHSTFHDIKTLLTFAFTAATHQPVDDRELMMEKVIAVVTKLPQNSKARRKLTGILITGLWNSLDHPPLTFQGPEYQYRRADGSYNNILNPQLGAAKTPYAKSIRTEQKLNAARPDPGVLFDSLMARDDSQYEENPAGLSSMLFYHATIITHDIFRSSHTNPNISDTSSYLDLASLYGNSVADQKKIRAFEGGKLLPDTYFEERLLAQPPGVNVMLVLYSRYHNFVADMLSKINEGGRFNLKPVPADAEDPKMAAKAQDEDLFQTARLVVNGLYINVCLHDYLRALTNTHHSDSTWTLDPRVEIPGSALKSETARGIGNQVSTEFNLMYRFHSVISQKDEKWFEEFFAKESKLKKPLSECTPREVLIALQKFEGTIDEDPSKRTFAGLQRGADGKFADADLARVLKECMDDTAGRFGPRHVPKSLRAIEMMGINRARQWNTASLNEFRKFFGLKPHETFEDINPDPEIVNTLRGFYGHPDLVEAYPAMWLEDGKPRMDAGQGACVPYTVGRAIFSDAVTLVRSDRYYTIDYTAASLTNWGFTEVQQDLSTMGGSMMYKLIQRGLPGWFAFNSVAVMQPFFSKKMNAQIATELGTIGDFTQDDPKTPPKPKIVTKASTARKILTDSTNFVVPWGKAYRDLNDGHDYSHFMLSGDAPANVEQKKLMHSLLFKSPDFKKLVSETTFRIADKHIKAEMFSMGKDFLDGKPKFEVDLVRDVAIPTLAELLSDIFCLGIKTDENPIGTYNAAGLTRDLLALRTWGFANFDPAQAWRRRREAREAADRLRTRVVAHLKLVTGSSDGGLVSKAIGYLTGSSADHPPKANSLRWHGINTARQLLAAGNSYSKTAEILFLSALGGIGSPISQFTESYYWLTQSSSTGHAAAIQSLVSSNAPDLNDKLEKYILEAERMTSLGRVARVVKSPVTVDGVSYSPSDAVILLMGVNGAAMDSDLHSNPSTFDLTRPRRNYLNGGYGSHECLGREISLSFSTALLHAATGLQLMTWAPGTGVLRPISAHNNRFYLSEDGAHLTSDPTTLKCHFRAYTHDRGAFLPLPPIPKEIMPPSEGKVERGLRPSDIAEEKKYLIETGSTYTKEGIEVSYSANAPPGAIVFAGGDGGIQKAVRKEFVRMNTKINREEKREEGKTDFGHGHYHHHHN</sequence>
<dbReference type="GO" id="GO:0016705">
    <property type="term" value="F:oxidoreductase activity, acting on paired donors, with incorporation or reduction of molecular oxygen"/>
    <property type="evidence" value="ECO:0007669"/>
    <property type="project" value="InterPro"/>
</dbReference>
<feature type="signal peptide" evidence="7">
    <location>
        <begin position="1"/>
        <end position="23"/>
    </location>
</feature>
<dbReference type="Pfam" id="PF03098">
    <property type="entry name" value="An_peroxidase"/>
    <property type="match status" value="2"/>
</dbReference>
<feature type="compositionally biased region" description="Basic and acidic residues" evidence="6">
    <location>
        <begin position="1196"/>
        <end position="1210"/>
    </location>
</feature>
<dbReference type="InterPro" id="IPR019791">
    <property type="entry name" value="Haem_peroxidase_animal"/>
</dbReference>
<dbReference type="PANTHER" id="PTHR11903:SF13">
    <property type="entry name" value="LINOLEATE 10R-LIPOXYGENASE"/>
    <property type="match status" value="1"/>
</dbReference>
<gene>
    <name evidence="8" type="ORF">ZT3D7_G5101</name>
</gene>
<accession>A0A1X7RRU7</accession>
<dbReference type="InterPro" id="IPR037120">
    <property type="entry name" value="Haem_peroxidase_sf_animal"/>
</dbReference>
<keyword evidence="9" id="KW-1185">Reference proteome</keyword>
<dbReference type="PROSITE" id="PS50292">
    <property type="entry name" value="PEROXIDASE_3"/>
    <property type="match status" value="1"/>
</dbReference>
<dbReference type="GO" id="GO:0004497">
    <property type="term" value="F:monooxygenase activity"/>
    <property type="evidence" value="ECO:0007669"/>
    <property type="project" value="InterPro"/>
</dbReference>
<organism evidence="8 9">
    <name type="scientific">Zymoseptoria tritici (strain ST99CH_3D7)</name>
    <dbReference type="NCBI Taxonomy" id="1276538"/>
    <lineage>
        <taxon>Eukaryota</taxon>
        <taxon>Fungi</taxon>
        <taxon>Dikarya</taxon>
        <taxon>Ascomycota</taxon>
        <taxon>Pezizomycotina</taxon>
        <taxon>Dothideomycetes</taxon>
        <taxon>Dothideomycetidae</taxon>
        <taxon>Mycosphaerellales</taxon>
        <taxon>Mycosphaerellaceae</taxon>
        <taxon>Zymoseptoria</taxon>
    </lineage>
</organism>
<evidence type="ECO:0000256" key="1">
    <source>
        <dbReference type="ARBA" id="ARBA00022723"/>
    </source>
</evidence>
<dbReference type="InterPro" id="IPR034812">
    <property type="entry name" value="Ppo-like_N"/>
</dbReference>
<keyword evidence="5" id="KW-0349">Heme</keyword>
<feature type="binding site" description="axial binding residue" evidence="5">
    <location>
        <position position="397"/>
    </location>
    <ligand>
        <name>heme b</name>
        <dbReference type="ChEBI" id="CHEBI:60344"/>
    </ligand>
    <ligandPart>
        <name>Fe</name>
        <dbReference type="ChEBI" id="CHEBI:18248"/>
    </ligandPart>
</feature>
<dbReference type="GO" id="GO:0004601">
    <property type="term" value="F:peroxidase activity"/>
    <property type="evidence" value="ECO:0007669"/>
    <property type="project" value="InterPro"/>
</dbReference>
<evidence type="ECO:0008006" key="10">
    <source>
        <dbReference type="Google" id="ProtNLM"/>
    </source>
</evidence>
<dbReference type="InterPro" id="IPR050783">
    <property type="entry name" value="Oxylipin_biosynth_metab"/>
</dbReference>
<evidence type="ECO:0000256" key="4">
    <source>
        <dbReference type="ARBA" id="ARBA00023004"/>
    </source>
</evidence>
<reference evidence="8 9" key="1">
    <citation type="submission" date="2016-06" db="EMBL/GenBank/DDBJ databases">
        <authorList>
            <person name="Kjaerup R.B."/>
            <person name="Dalgaard T.S."/>
            <person name="Juul-Madsen H.R."/>
        </authorList>
    </citation>
    <scope>NUCLEOTIDE SEQUENCE [LARGE SCALE GENOMIC DNA]</scope>
</reference>
<evidence type="ECO:0000256" key="3">
    <source>
        <dbReference type="ARBA" id="ARBA00023002"/>
    </source>
</evidence>
<proteinExistence type="predicted"/>
<dbReference type="GO" id="GO:0006979">
    <property type="term" value="P:response to oxidative stress"/>
    <property type="evidence" value="ECO:0007669"/>
    <property type="project" value="InterPro"/>
</dbReference>
<evidence type="ECO:0000256" key="2">
    <source>
        <dbReference type="ARBA" id="ARBA00022964"/>
    </source>
</evidence>
<dbReference type="GO" id="GO:0051213">
    <property type="term" value="F:dioxygenase activity"/>
    <property type="evidence" value="ECO:0007669"/>
    <property type="project" value="UniProtKB-KW"/>
</dbReference>
<protein>
    <recommendedName>
        <fullName evidence="10">Linoleate 8R-lipoxygenase</fullName>
    </recommendedName>
</protein>
<dbReference type="GO" id="GO:0005506">
    <property type="term" value="F:iron ion binding"/>
    <property type="evidence" value="ECO:0007669"/>
    <property type="project" value="InterPro"/>
</dbReference>
<dbReference type="GO" id="GO:0020037">
    <property type="term" value="F:heme binding"/>
    <property type="evidence" value="ECO:0007669"/>
    <property type="project" value="InterPro"/>
</dbReference>
<evidence type="ECO:0000256" key="7">
    <source>
        <dbReference type="SAM" id="SignalP"/>
    </source>
</evidence>
<dbReference type="CDD" id="cd09817">
    <property type="entry name" value="linoleate_diol_synthase_like"/>
    <property type="match status" value="1"/>
</dbReference>
<dbReference type="PRINTS" id="PR00457">
    <property type="entry name" value="ANPEROXIDASE"/>
</dbReference>
<dbReference type="SUPFAM" id="SSF48264">
    <property type="entry name" value="Cytochrome P450"/>
    <property type="match status" value="1"/>
</dbReference>
<keyword evidence="4 5" id="KW-0408">Iron</keyword>
<dbReference type="STRING" id="1276538.A0A1X7RRU7"/>
<dbReference type="EMBL" id="LT853695">
    <property type="protein sequence ID" value="SMQ49950.1"/>
    <property type="molecule type" value="Genomic_DNA"/>
</dbReference>
<dbReference type="AlphaFoldDB" id="A0A1X7RRU7"/>
<dbReference type="Gene3D" id="1.10.640.10">
    <property type="entry name" value="Haem peroxidase domain superfamily, animal type"/>
    <property type="match status" value="1"/>
</dbReference>
<dbReference type="Proteomes" id="UP000215127">
    <property type="component" value="Chromosome 4"/>
</dbReference>
<keyword evidence="1 5" id="KW-0479">Metal-binding</keyword>
<feature type="region of interest" description="Disordered" evidence="6">
    <location>
        <begin position="1196"/>
        <end position="1218"/>
    </location>
</feature>
<evidence type="ECO:0000313" key="9">
    <source>
        <dbReference type="Proteomes" id="UP000215127"/>
    </source>
</evidence>